<organism evidence="2 3">
    <name type="scientific">Stylosanthes scabra</name>
    <dbReference type="NCBI Taxonomy" id="79078"/>
    <lineage>
        <taxon>Eukaryota</taxon>
        <taxon>Viridiplantae</taxon>
        <taxon>Streptophyta</taxon>
        <taxon>Embryophyta</taxon>
        <taxon>Tracheophyta</taxon>
        <taxon>Spermatophyta</taxon>
        <taxon>Magnoliopsida</taxon>
        <taxon>eudicotyledons</taxon>
        <taxon>Gunneridae</taxon>
        <taxon>Pentapetalae</taxon>
        <taxon>rosids</taxon>
        <taxon>fabids</taxon>
        <taxon>Fabales</taxon>
        <taxon>Fabaceae</taxon>
        <taxon>Papilionoideae</taxon>
        <taxon>50 kb inversion clade</taxon>
        <taxon>dalbergioids sensu lato</taxon>
        <taxon>Dalbergieae</taxon>
        <taxon>Pterocarpus clade</taxon>
        <taxon>Stylosanthes</taxon>
    </lineage>
</organism>
<sequence>MAVRPHDGCGASAPSPFELSDQLRKVRVPAPFGPRVRASPLRRVMARPRDSPCTLKPNAPFLTLIFTMDKKRKAKCLVSKMYASQAAARSEATSKPPTAPKAPEEPKKKPIFIDLTADSEPEDITRASSETHFSSVASCSEGHSAPR</sequence>
<name>A0ABU6XIW5_9FABA</name>
<gene>
    <name evidence="2" type="ORF">PIB30_052939</name>
</gene>
<dbReference type="Proteomes" id="UP001341840">
    <property type="component" value="Unassembled WGS sequence"/>
</dbReference>
<evidence type="ECO:0000313" key="3">
    <source>
        <dbReference type="Proteomes" id="UP001341840"/>
    </source>
</evidence>
<reference evidence="2 3" key="1">
    <citation type="journal article" date="2023" name="Plants (Basel)">
        <title>Bridging the Gap: Combining Genomics and Transcriptomics Approaches to Understand Stylosanthes scabra, an Orphan Legume from the Brazilian Caatinga.</title>
        <authorList>
            <person name="Ferreira-Neto J.R.C."/>
            <person name="da Silva M.D."/>
            <person name="Binneck E."/>
            <person name="de Melo N.F."/>
            <person name="da Silva R.H."/>
            <person name="de Melo A.L.T.M."/>
            <person name="Pandolfi V."/>
            <person name="Bustamante F.O."/>
            <person name="Brasileiro-Vidal A.C."/>
            <person name="Benko-Iseppon A.M."/>
        </authorList>
    </citation>
    <scope>NUCLEOTIDE SEQUENCE [LARGE SCALE GENOMIC DNA]</scope>
    <source>
        <tissue evidence="2">Leaves</tissue>
    </source>
</reference>
<keyword evidence="3" id="KW-1185">Reference proteome</keyword>
<evidence type="ECO:0000256" key="1">
    <source>
        <dbReference type="SAM" id="MobiDB-lite"/>
    </source>
</evidence>
<dbReference type="EMBL" id="JASCZI010211837">
    <property type="protein sequence ID" value="MED6197034.1"/>
    <property type="molecule type" value="Genomic_DNA"/>
</dbReference>
<feature type="region of interest" description="Disordered" evidence="1">
    <location>
        <begin position="85"/>
        <end position="147"/>
    </location>
</feature>
<protein>
    <submittedName>
        <fullName evidence="2">Uncharacterized protein</fullName>
    </submittedName>
</protein>
<feature type="compositionally biased region" description="Polar residues" evidence="1">
    <location>
        <begin position="126"/>
        <end position="138"/>
    </location>
</feature>
<proteinExistence type="predicted"/>
<comment type="caution">
    <text evidence="2">The sequence shown here is derived from an EMBL/GenBank/DDBJ whole genome shotgun (WGS) entry which is preliminary data.</text>
</comment>
<evidence type="ECO:0000313" key="2">
    <source>
        <dbReference type="EMBL" id="MED6197034.1"/>
    </source>
</evidence>
<accession>A0ABU6XIW5</accession>